<sequence length="313" mass="35859">MKLLGRYSISLSPQQPVEIEPAEVEESEQFLDFAEEPRVYEGHRPEEGLNLVFVDGVRRTECLAYIKDEETGESSEGAFVSLGAGALRVEYGKLNLVKESLVLSTVERIMAFKGNYLLQNILNFKAFPVSVELSVEVNRYMRDELEANIALQAFKKFPKDLIICDGTLSYKLKNTPALGFVKSIKRLYFDKKYLNLLYSLKPGQRSPIIKVHYQQKQEEKERVDKFTWYVKLSNHEGLHGIARVEVFPQKDFEEVKRLADLSAGLLPLFASTSFQDRRSPQNLLPIGRLEKFLRSHLGAYGIIRRQIESSLYA</sequence>
<protein>
    <submittedName>
        <fullName evidence="2">Nuclease</fullName>
    </submittedName>
</protein>
<organism evidence="2">
    <name type="scientific">Hydrogenobacter sp</name>
    <dbReference type="NCBI Taxonomy" id="2152829"/>
    <lineage>
        <taxon>Bacteria</taxon>
        <taxon>Pseudomonadati</taxon>
        <taxon>Aquificota</taxon>
        <taxon>Aquificia</taxon>
        <taxon>Aquificales</taxon>
        <taxon>Aquificaceae</taxon>
        <taxon>Hydrogenobacter</taxon>
    </lineage>
</organism>
<accession>A0A7C2V481</accession>
<gene>
    <name evidence="2" type="ORF">ENO47_07855</name>
</gene>
<dbReference type="Pfam" id="PF09376">
    <property type="entry name" value="NurA"/>
    <property type="match status" value="1"/>
</dbReference>
<dbReference type="InterPro" id="IPR012337">
    <property type="entry name" value="RNaseH-like_sf"/>
</dbReference>
<dbReference type="AlphaFoldDB" id="A0A7C2V481"/>
<evidence type="ECO:0000313" key="2">
    <source>
        <dbReference type="EMBL" id="HEW46560.1"/>
    </source>
</evidence>
<feature type="domain" description="NurA" evidence="1">
    <location>
        <begin position="115"/>
        <end position="283"/>
    </location>
</feature>
<comment type="caution">
    <text evidence="2">The sequence shown here is derived from an EMBL/GenBank/DDBJ whole genome shotgun (WGS) entry which is preliminary data.</text>
</comment>
<dbReference type="EMBL" id="DSFP01000067">
    <property type="protein sequence ID" value="HEW46560.1"/>
    <property type="molecule type" value="Genomic_DNA"/>
</dbReference>
<dbReference type="SUPFAM" id="SSF53098">
    <property type="entry name" value="Ribonuclease H-like"/>
    <property type="match status" value="1"/>
</dbReference>
<proteinExistence type="predicted"/>
<dbReference type="InterPro" id="IPR018977">
    <property type="entry name" value="NurA_domain"/>
</dbReference>
<reference evidence="2" key="1">
    <citation type="journal article" date="2020" name="mSystems">
        <title>Genome- and Community-Level Interaction Insights into Carbon Utilization and Element Cycling Functions of Hydrothermarchaeota in Hydrothermal Sediment.</title>
        <authorList>
            <person name="Zhou Z."/>
            <person name="Liu Y."/>
            <person name="Xu W."/>
            <person name="Pan J."/>
            <person name="Luo Z.H."/>
            <person name="Li M."/>
        </authorList>
    </citation>
    <scope>NUCLEOTIDE SEQUENCE [LARGE SCALE GENOMIC DNA]</scope>
    <source>
        <strain evidence="2">SpSt-132</strain>
    </source>
</reference>
<name>A0A7C2V481_9AQUI</name>
<evidence type="ECO:0000259" key="1">
    <source>
        <dbReference type="Pfam" id="PF09376"/>
    </source>
</evidence>